<feature type="transmembrane region" description="Helical" evidence="1">
    <location>
        <begin position="79"/>
        <end position="103"/>
    </location>
</feature>
<organism evidence="2 3">
    <name type="scientific">Candidatus Kaiserbacteria bacterium CG10_big_fil_rev_8_21_14_0_10_49_17</name>
    <dbReference type="NCBI Taxonomy" id="1974609"/>
    <lineage>
        <taxon>Bacteria</taxon>
        <taxon>Candidatus Kaiseribacteriota</taxon>
    </lineage>
</organism>
<evidence type="ECO:0000256" key="1">
    <source>
        <dbReference type="SAM" id="Phobius"/>
    </source>
</evidence>
<name>A0A2M6WF05_9BACT</name>
<reference evidence="3" key="1">
    <citation type="submission" date="2017-09" db="EMBL/GenBank/DDBJ databases">
        <title>Depth-based differentiation of microbial function through sediment-hosted aquifers and enrichment of novel symbionts in the deep terrestrial subsurface.</title>
        <authorList>
            <person name="Probst A.J."/>
            <person name="Ladd B."/>
            <person name="Jarett J.K."/>
            <person name="Geller-Mcgrath D.E."/>
            <person name="Sieber C.M.K."/>
            <person name="Emerson J.B."/>
            <person name="Anantharaman K."/>
            <person name="Thomas B.C."/>
            <person name="Malmstrom R."/>
            <person name="Stieglmeier M."/>
            <person name="Klingl A."/>
            <person name="Woyke T."/>
            <person name="Ryan C.M."/>
            <person name="Banfield J.F."/>
        </authorList>
    </citation>
    <scope>NUCLEOTIDE SEQUENCE [LARGE SCALE GENOMIC DNA]</scope>
</reference>
<dbReference type="Proteomes" id="UP000228809">
    <property type="component" value="Unassembled WGS sequence"/>
</dbReference>
<evidence type="ECO:0000313" key="2">
    <source>
        <dbReference type="EMBL" id="PIT91372.1"/>
    </source>
</evidence>
<evidence type="ECO:0008006" key="4">
    <source>
        <dbReference type="Google" id="ProtNLM"/>
    </source>
</evidence>
<dbReference type="AlphaFoldDB" id="A0A2M6WF05"/>
<feature type="transmembrane region" description="Helical" evidence="1">
    <location>
        <begin position="46"/>
        <end position="67"/>
    </location>
</feature>
<protein>
    <recommendedName>
        <fullName evidence="4">DUF5671 domain-containing protein</fullName>
    </recommendedName>
</protein>
<sequence>METIPQKKFSSIWEALYFFVSIAGLFLLSILFIIMTTKRVGTEDLVALFFFYTLPWLLWSLWAPFLFLKAYRQARAGSFFALLKMCIYGLSALWLLVMATQLFSL</sequence>
<keyword evidence="1" id="KW-0472">Membrane</keyword>
<gene>
    <name evidence="2" type="ORF">COU17_01090</name>
</gene>
<dbReference type="EMBL" id="PFBJ01000004">
    <property type="protein sequence ID" value="PIT91372.1"/>
    <property type="molecule type" value="Genomic_DNA"/>
</dbReference>
<keyword evidence="1" id="KW-1133">Transmembrane helix</keyword>
<accession>A0A2M6WF05</accession>
<keyword evidence="1" id="KW-0812">Transmembrane</keyword>
<feature type="transmembrane region" description="Helical" evidence="1">
    <location>
        <begin position="12"/>
        <end position="34"/>
    </location>
</feature>
<proteinExistence type="predicted"/>
<comment type="caution">
    <text evidence="2">The sequence shown here is derived from an EMBL/GenBank/DDBJ whole genome shotgun (WGS) entry which is preliminary data.</text>
</comment>
<evidence type="ECO:0000313" key="3">
    <source>
        <dbReference type="Proteomes" id="UP000228809"/>
    </source>
</evidence>